<accession>A0A317ZPZ3</accession>
<gene>
    <name evidence="2" type="ORF">DDZ13_01020</name>
</gene>
<evidence type="ECO:0000256" key="1">
    <source>
        <dbReference type="SAM" id="SignalP"/>
    </source>
</evidence>
<protein>
    <submittedName>
        <fullName evidence="2">Uncharacterized protein</fullName>
    </submittedName>
</protein>
<dbReference type="OrthoDB" id="9880466at2"/>
<keyword evidence="1" id="KW-0732">Signal</keyword>
<keyword evidence="3" id="KW-1185">Reference proteome</keyword>
<feature type="signal peptide" evidence="1">
    <location>
        <begin position="1"/>
        <end position="21"/>
    </location>
</feature>
<dbReference type="EMBL" id="QHJQ01000001">
    <property type="protein sequence ID" value="PXA05481.1"/>
    <property type="molecule type" value="Genomic_DNA"/>
</dbReference>
<dbReference type="InParanoid" id="A0A317ZPZ3"/>
<evidence type="ECO:0000313" key="3">
    <source>
        <dbReference type="Proteomes" id="UP000247099"/>
    </source>
</evidence>
<comment type="caution">
    <text evidence="2">The sequence shown here is derived from an EMBL/GenBank/DDBJ whole genome shotgun (WGS) entry which is preliminary data.</text>
</comment>
<dbReference type="RefSeq" id="WP_110129560.1">
    <property type="nucleotide sequence ID" value="NZ_QHJQ01000001.1"/>
</dbReference>
<sequence>MRSLIYTCLACLLLSQVSLSAKQKEAATDPAWDGLAFSIEDSRCFVGLAPVYLSVSKLKPKDGNLVGTYTINVPLMTSKNDKGKIVLPLKSKVSVLGAKGGVLKGKAHSETEEGAINDIVCVIRPEKDQAIELAITTEHRTVNFKSRYTVIEAKQDG</sequence>
<dbReference type="AlphaFoldDB" id="A0A317ZPZ3"/>
<proteinExistence type="predicted"/>
<reference evidence="2 3" key="1">
    <citation type="submission" date="2018-05" db="EMBL/GenBank/DDBJ databases">
        <title>Coraliomargarita sinensis sp. nov., isolated from a marine solar saltern.</title>
        <authorList>
            <person name="Zhou L.Y."/>
        </authorList>
    </citation>
    <scope>NUCLEOTIDE SEQUENCE [LARGE SCALE GENOMIC DNA]</scope>
    <source>
        <strain evidence="2 3">WN38</strain>
    </source>
</reference>
<evidence type="ECO:0000313" key="2">
    <source>
        <dbReference type="EMBL" id="PXA05481.1"/>
    </source>
</evidence>
<organism evidence="2 3">
    <name type="scientific">Coraliomargarita sinensis</name>
    <dbReference type="NCBI Taxonomy" id="2174842"/>
    <lineage>
        <taxon>Bacteria</taxon>
        <taxon>Pseudomonadati</taxon>
        <taxon>Verrucomicrobiota</taxon>
        <taxon>Opitutia</taxon>
        <taxon>Puniceicoccales</taxon>
        <taxon>Coraliomargaritaceae</taxon>
        <taxon>Coraliomargarita</taxon>
    </lineage>
</organism>
<name>A0A317ZPZ3_9BACT</name>
<feature type="chain" id="PRO_5016394271" evidence="1">
    <location>
        <begin position="22"/>
        <end position="157"/>
    </location>
</feature>
<dbReference type="Proteomes" id="UP000247099">
    <property type="component" value="Unassembled WGS sequence"/>
</dbReference>